<proteinExistence type="predicted"/>
<dbReference type="Proteomes" id="UP000321393">
    <property type="component" value="Unassembled WGS sequence"/>
</dbReference>
<organism evidence="1 2">
    <name type="scientific">Cucumis melo var. makuwa</name>
    <name type="common">Oriental melon</name>
    <dbReference type="NCBI Taxonomy" id="1194695"/>
    <lineage>
        <taxon>Eukaryota</taxon>
        <taxon>Viridiplantae</taxon>
        <taxon>Streptophyta</taxon>
        <taxon>Embryophyta</taxon>
        <taxon>Tracheophyta</taxon>
        <taxon>Spermatophyta</taxon>
        <taxon>Magnoliopsida</taxon>
        <taxon>eudicotyledons</taxon>
        <taxon>Gunneridae</taxon>
        <taxon>Pentapetalae</taxon>
        <taxon>rosids</taxon>
        <taxon>fabids</taxon>
        <taxon>Cucurbitales</taxon>
        <taxon>Cucurbitaceae</taxon>
        <taxon>Benincaseae</taxon>
        <taxon>Cucumis</taxon>
    </lineage>
</organism>
<gene>
    <name evidence="1" type="ORF">E6C27_scaffold89G003140</name>
</gene>
<sequence length="152" mass="17200">MESPKGKIIIRENPLFDNSTSTFDLSEKESHLEVVSVMMADVTPKTAMVEMERKISFLMKVVEERDHEIAALKDQMKACKTAESSKTPTVKASDKGKVVLQENYTQWSISGSSLSVQQLQHMITSSIRAQYRGPSQTSFMYSKSYIKRINDL</sequence>
<evidence type="ECO:0000313" key="2">
    <source>
        <dbReference type="Proteomes" id="UP000321393"/>
    </source>
</evidence>
<dbReference type="EMBL" id="SSTE01004728">
    <property type="protein sequence ID" value="KAA0062007.1"/>
    <property type="molecule type" value="Genomic_DNA"/>
</dbReference>
<protein>
    <submittedName>
        <fullName evidence="1">Ty3-gypsy retrotransposon protein</fullName>
    </submittedName>
</protein>
<evidence type="ECO:0000313" key="1">
    <source>
        <dbReference type="EMBL" id="KAA0062007.1"/>
    </source>
</evidence>
<dbReference type="AlphaFoldDB" id="A0A5A7V4Y9"/>
<accession>A0A5A7V4Y9</accession>
<reference evidence="1 2" key="1">
    <citation type="submission" date="2019-08" db="EMBL/GenBank/DDBJ databases">
        <title>Draft genome sequences of two oriental melons (Cucumis melo L. var makuwa).</title>
        <authorList>
            <person name="Kwon S.-Y."/>
        </authorList>
    </citation>
    <scope>NUCLEOTIDE SEQUENCE [LARGE SCALE GENOMIC DNA]</scope>
    <source>
        <strain evidence="2">cv. SW 3</strain>
        <tissue evidence="1">Leaf</tissue>
    </source>
</reference>
<dbReference type="OrthoDB" id="955092at2759"/>
<comment type="caution">
    <text evidence="1">The sequence shown here is derived from an EMBL/GenBank/DDBJ whole genome shotgun (WGS) entry which is preliminary data.</text>
</comment>
<name>A0A5A7V4Y9_CUCMM</name>